<dbReference type="WBParaSite" id="JU765_v2.g9306.t1">
    <property type="protein sequence ID" value="JU765_v2.g9306.t1"/>
    <property type="gene ID" value="JU765_v2.g9306"/>
</dbReference>
<reference evidence="2" key="1">
    <citation type="submission" date="2022-11" db="UniProtKB">
        <authorList>
            <consortium name="WormBaseParasite"/>
        </authorList>
    </citation>
    <scope>IDENTIFICATION</scope>
</reference>
<organism evidence="1 2">
    <name type="scientific">Panagrolaimus sp. JU765</name>
    <dbReference type="NCBI Taxonomy" id="591449"/>
    <lineage>
        <taxon>Eukaryota</taxon>
        <taxon>Metazoa</taxon>
        <taxon>Ecdysozoa</taxon>
        <taxon>Nematoda</taxon>
        <taxon>Chromadorea</taxon>
        <taxon>Rhabditida</taxon>
        <taxon>Tylenchina</taxon>
        <taxon>Panagrolaimomorpha</taxon>
        <taxon>Panagrolaimoidea</taxon>
        <taxon>Panagrolaimidae</taxon>
        <taxon>Panagrolaimus</taxon>
    </lineage>
</organism>
<proteinExistence type="predicted"/>
<accession>A0AC34RQP2</accession>
<name>A0AC34RQP2_9BILA</name>
<dbReference type="Proteomes" id="UP000887576">
    <property type="component" value="Unplaced"/>
</dbReference>
<protein>
    <submittedName>
        <fullName evidence="2">Uncharacterized protein</fullName>
    </submittedName>
</protein>
<evidence type="ECO:0000313" key="1">
    <source>
        <dbReference type="Proteomes" id="UP000887576"/>
    </source>
</evidence>
<evidence type="ECO:0000313" key="2">
    <source>
        <dbReference type="WBParaSite" id="JU765_v2.g9306.t1"/>
    </source>
</evidence>
<sequence>MTETKVSSVGDVCRSLPHLQALDFDNILPDKWEKSLCSIRTGGVMPNLEVMKVQARSLDNPQYLKEFLFSEPKKILILSEEPVYDEKKLLKYFKPVEK</sequence>